<keyword evidence="8" id="KW-0675">Receptor</keyword>
<feature type="transmembrane region" description="Helical" evidence="11">
    <location>
        <begin position="20"/>
        <end position="47"/>
    </location>
</feature>
<evidence type="ECO:0000313" key="13">
    <source>
        <dbReference type="EMBL" id="KOF94927.1"/>
    </source>
</evidence>
<protein>
    <recommendedName>
        <fullName evidence="12">G-protein coupled receptors family 1 profile domain-containing protein</fullName>
    </recommendedName>
</protein>
<dbReference type="Gene3D" id="1.20.1070.10">
    <property type="entry name" value="Rhodopsin 7-helix transmembrane proteins"/>
    <property type="match status" value="1"/>
</dbReference>
<evidence type="ECO:0000256" key="11">
    <source>
        <dbReference type="SAM" id="Phobius"/>
    </source>
</evidence>
<evidence type="ECO:0000256" key="4">
    <source>
        <dbReference type="ARBA" id="ARBA00022989"/>
    </source>
</evidence>
<dbReference type="EMBL" id="KQ416839">
    <property type="protein sequence ID" value="KOF94927.1"/>
    <property type="molecule type" value="Genomic_DNA"/>
</dbReference>
<evidence type="ECO:0000256" key="7">
    <source>
        <dbReference type="ARBA" id="ARBA00023157"/>
    </source>
</evidence>
<dbReference type="STRING" id="37653.A0A0L8I0D3"/>
<dbReference type="PRINTS" id="PR00237">
    <property type="entry name" value="GPCRRHODOPSN"/>
</dbReference>
<comment type="subcellular location">
    <subcellularLocation>
        <location evidence="1">Cell membrane</location>
        <topology evidence="1">Multi-pass membrane protein</topology>
    </subcellularLocation>
</comment>
<feature type="transmembrane region" description="Helical" evidence="11">
    <location>
        <begin position="186"/>
        <end position="206"/>
    </location>
</feature>
<evidence type="ECO:0000256" key="10">
    <source>
        <dbReference type="ARBA" id="ARBA00023224"/>
    </source>
</evidence>
<dbReference type="PANTHER" id="PTHR19268">
    <property type="entry name" value="G PROTEIN-COUPLED RECEPTOR"/>
    <property type="match status" value="1"/>
</dbReference>
<dbReference type="InterPro" id="IPR051509">
    <property type="entry name" value="GPCR_Orphan/Phoenixin"/>
</dbReference>
<dbReference type="KEGG" id="obi:106867476"/>
<sequence>MHTEVYTHASYSYYSEPQYVLALKIISLALIIFTGILGNSMVVYTIIRDKRLHRPPFYYLVSLAMSDLARSVFCLPFVLTTVIQGYVWVYGENACILVGFTNTFFIYSSAVTFLLISGDRYVGVVQTRFYRRKCGGLLSLAFIVFGWGVAFLVSFPPIFGLGSYTFVPSEAQCTYSHTHYRSNDTLVFLLVFTFIMSLSLLLYYRILMFLRNHRKMYPFFHQPARSNNWTFLGPGANGQALVNWLNGFTGFRQNPWLNPIAAGFQMPPRQLGRTVNLKVVKGEHLSRLFFTVTLVFDILWVPYLVLSYWQVFEVSHQLSSTFIGVAAWCSYLAVAVNPLVYLCCSGTLRRAFRPEIESYSKRGTLRE</sequence>
<dbReference type="PROSITE" id="PS50262">
    <property type="entry name" value="G_PROTEIN_RECEP_F1_2"/>
    <property type="match status" value="1"/>
</dbReference>
<gene>
    <name evidence="13" type="ORF">OCBIM_22000086mg</name>
</gene>
<evidence type="ECO:0000256" key="6">
    <source>
        <dbReference type="ARBA" id="ARBA00023136"/>
    </source>
</evidence>
<feature type="transmembrane region" description="Helical" evidence="11">
    <location>
        <begin position="288"/>
        <end position="309"/>
    </location>
</feature>
<keyword evidence="2" id="KW-1003">Cell membrane</keyword>
<dbReference type="GO" id="GO:0004930">
    <property type="term" value="F:G protein-coupled receptor activity"/>
    <property type="evidence" value="ECO:0007669"/>
    <property type="project" value="UniProtKB-KW"/>
</dbReference>
<feature type="transmembrane region" description="Helical" evidence="11">
    <location>
        <begin position="137"/>
        <end position="159"/>
    </location>
</feature>
<organism evidence="13">
    <name type="scientific">Octopus bimaculoides</name>
    <name type="common">California two-spotted octopus</name>
    <dbReference type="NCBI Taxonomy" id="37653"/>
    <lineage>
        <taxon>Eukaryota</taxon>
        <taxon>Metazoa</taxon>
        <taxon>Spiralia</taxon>
        <taxon>Lophotrochozoa</taxon>
        <taxon>Mollusca</taxon>
        <taxon>Cephalopoda</taxon>
        <taxon>Coleoidea</taxon>
        <taxon>Octopodiformes</taxon>
        <taxon>Octopoda</taxon>
        <taxon>Incirrata</taxon>
        <taxon>Octopodidae</taxon>
        <taxon>Octopus</taxon>
    </lineage>
</organism>
<dbReference type="SUPFAM" id="SSF81321">
    <property type="entry name" value="Family A G protein-coupled receptor-like"/>
    <property type="match status" value="1"/>
</dbReference>
<name>A0A0L8I0D3_OCTBM</name>
<feature type="transmembrane region" description="Helical" evidence="11">
    <location>
        <begin position="321"/>
        <end position="344"/>
    </location>
</feature>
<dbReference type="OrthoDB" id="6129346at2759"/>
<keyword evidence="3 11" id="KW-0812">Transmembrane</keyword>
<dbReference type="GO" id="GO:0005886">
    <property type="term" value="C:plasma membrane"/>
    <property type="evidence" value="ECO:0007669"/>
    <property type="project" value="UniProtKB-SubCell"/>
</dbReference>
<keyword evidence="7" id="KW-1015">Disulfide bond</keyword>
<dbReference type="InterPro" id="IPR017452">
    <property type="entry name" value="GPCR_Rhodpsn_7TM"/>
</dbReference>
<evidence type="ECO:0000256" key="1">
    <source>
        <dbReference type="ARBA" id="ARBA00004651"/>
    </source>
</evidence>
<dbReference type="OMA" id="CIFEHRH"/>
<evidence type="ECO:0000256" key="2">
    <source>
        <dbReference type="ARBA" id="ARBA00022475"/>
    </source>
</evidence>
<accession>A0A0L8I0D3</accession>
<feature type="domain" description="G-protein coupled receptors family 1 profile" evidence="12">
    <location>
        <begin position="38"/>
        <end position="341"/>
    </location>
</feature>
<evidence type="ECO:0000256" key="5">
    <source>
        <dbReference type="ARBA" id="ARBA00023040"/>
    </source>
</evidence>
<dbReference type="InterPro" id="IPR000276">
    <property type="entry name" value="GPCR_Rhodpsn"/>
</dbReference>
<reference evidence="13" key="1">
    <citation type="submission" date="2015-07" db="EMBL/GenBank/DDBJ databases">
        <title>MeaNS - Measles Nucleotide Surveillance Program.</title>
        <authorList>
            <person name="Tran T."/>
            <person name="Druce J."/>
        </authorList>
    </citation>
    <scope>NUCLEOTIDE SEQUENCE</scope>
    <source>
        <strain evidence="13">UCB-OBI-ISO-001</strain>
        <tissue evidence="13">Gonad</tissue>
    </source>
</reference>
<evidence type="ECO:0000259" key="12">
    <source>
        <dbReference type="PROSITE" id="PS50262"/>
    </source>
</evidence>
<keyword evidence="4 11" id="KW-1133">Transmembrane helix</keyword>
<feature type="transmembrane region" description="Helical" evidence="11">
    <location>
        <begin position="68"/>
        <end position="90"/>
    </location>
</feature>
<evidence type="ECO:0000256" key="9">
    <source>
        <dbReference type="ARBA" id="ARBA00023180"/>
    </source>
</evidence>
<keyword evidence="10" id="KW-0807">Transducer</keyword>
<keyword evidence="9" id="KW-0325">Glycoprotein</keyword>
<evidence type="ECO:0000256" key="3">
    <source>
        <dbReference type="ARBA" id="ARBA00022692"/>
    </source>
</evidence>
<dbReference type="Pfam" id="PF00001">
    <property type="entry name" value="7tm_1"/>
    <property type="match status" value="1"/>
</dbReference>
<dbReference type="PANTHER" id="PTHR19268:SF2">
    <property type="entry name" value="G-PROTEIN COUPLED RECEPTORS FAMILY 1 PROFILE DOMAIN-CONTAINING PROTEIN"/>
    <property type="match status" value="1"/>
</dbReference>
<keyword evidence="5" id="KW-0297">G-protein coupled receptor</keyword>
<feature type="transmembrane region" description="Helical" evidence="11">
    <location>
        <begin position="96"/>
        <end position="116"/>
    </location>
</feature>
<keyword evidence="6 11" id="KW-0472">Membrane</keyword>
<dbReference type="SMART" id="SM01381">
    <property type="entry name" value="7TM_GPCR_Srsx"/>
    <property type="match status" value="1"/>
</dbReference>
<proteinExistence type="predicted"/>
<dbReference type="AlphaFoldDB" id="A0A0L8I0D3"/>
<evidence type="ECO:0000256" key="8">
    <source>
        <dbReference type="ARBA" id="ARBA00023170"/>
    </source>
</evidence>